<reference evidence="2" key="1">
    <citation type="submission" date="2023-01" db="EMBL/GenBank/DDBJ databases">
        <title>Genome assembly of the deep-sea coral Lophelia pertusa.</title>
        <authorList>
            <person name="Herrera S."/>
            <person name="Cordes E."/>
        </authorList>
    </citation>
    <scope>NUCLEOTIDE SEQUENCE</scope>
    <source>
        <strain evidence="2">USNM1676648</strain>
        <tissue evidence="2">Polyp</tissue>
    </source>
</reference>
<evidence type="ECO:0000313" key="2">
    <source>
        <dbReference type="EMBL" id="KAJ7369886.1"/>
    </source>
</evidence>
<name>A0A9W9YUW2_9CNID</name>
<protein>
    <submittedName>
        <fullName evidence="2">Ankyrin repeat domain-containing protein 39</fullName>
    </submittedName>
</protein>
<accession>A0A9W9YUW2</accession>
<sequence>MEESCDHVNSSEGCNCSSKPSSYAQSLTEMDFERGIWQAALDGNMDRVRSLLDKEETLMREMAPDIQHCIMQVVAVIKMSASCYLSKVQMGMHKPDQAK</sequence>
<dbReference type="EMBL" id="MU826881">
    <property type="protein sequence ID" value="KAJ7369886.1"/>
    <property type="molecule type" value="Genomic_DNA"/>
</dbReference>
<dbReference type="AlphaFoldDB" id="A0A9W9YUW2"/>
<evidence type="ECO:0000256" key="1">
    <source>
        <dbReference type="SAM" id="MobiDB-lite"/>
    </source>
</evidence>
<feature type="region of interest" description="Disordered" evidence="1">
    <location>
        <begin position="1"/>
        <end position="22"/>
    </location>
</feature>
<dbReference type="OrthoDB" id="539213at2759"/>
<evidence type="ECO:0000313" key="3">
    <source>
        <dbReference type="Proteomes" id="UP001163046"/>
    </source>
</evidence>
<proteinExistence type="predicted"/>
<dbReference type="Proteomes" id="UP001163046">
    <property type="component" value="Unassembled WGS sequence"/>
</dbReference>
<comment type="caution">
    <text evidence="2">The sequence shown here is derived from an EMBL/GenBank/DDBJ whole genome shotgun (WGS) entry which is preliminary data.</text>
</comment>
<keyword evidence="3" id="KW-1185">Reference proteome</keyword>
<organism evidence="2 3">
    <name type="scientific">Desmophyllum pertusum</name>
    <dbReference type="NCBI Taxonomy" id="174260"/>
    <lineage>
        <taxon>Eukaryota</taxon>
        <taxon>Metazoa</taxon>
        <taxon>Cnidaria</taxon>
        <taxon>Anthozoa</taxon>
        <taxon>Hexacorallia</taxon>
        <taxon>Scleractinia</taxon>
        <taxon>Caryophylliina</taxon>
        <taxon>Caryophylliidae</taxon>
        <taxon>Desmophyllum</taxon>
    </lineage>
</organism>
<feature type="compositionally biased region" description="Polar residues" evidence="1">
    <location>
        <begin position="7"/>
        <end position="22"/>
    </location>
</feature>
<gene>
    <name evidence="2" type="primary">ANKRD39</name>
    <name evidence="2" type="ORF">OS493_035779</name>
</gene>